<protein>
    <recommendedName>
        <fullName evidence="4">Large ribosomal subunit protein bL35</fullName>
    </recommendedName>
</protein>
<dbReference type="GO" id="GO:0003735">
    <property type="term" value="F:structural constituent of ribosome"/>
    <property type="evidence" value="ECO:0007669"/>
    <property type="project" value="InterPro"/>
</dbReference>
<dbReference type="Proteomes" id="UP000176850">
    <property type="component" value="Unassembled WGS sequence"/>
</dbReference>
<dbReference type="AlphaFoldDB" id="A0A1F7GL33"/>
<dbReference type="InterPro" id="IPR001706">
    <property type="entry name" value="Ribosomal_bL35"/>
</dbReference>
<gene>
    <name evidence="4" type="primary">rpmI</name>
    <name evidence="6" type="ORF">A2799_04640</name>
</gene>
<dbReference type="SUPFAM" id="SSF143034">
    <property type="entry name" value="L35p-like"/>
    <property type="match status" value="1"/>
</dbReference>
<dbReference type="EMBL" id="MFZH01000008">
    <property type="protein sequence ID" value="OGK19621.1"/>
    <property type="molecule type" value="Genomic_DNA"/>
</dbReference>
<dbReference type="InterPro" id="IPR018265">
    <property type="entry name" value="Ribosomal_bL35_CS"/>
</dbReference>
<sequence length="68" mass="7827">MKNKVTKQKTRKSAVKRFKLTSTGKLLHRGQGLRHLVSNKSKKQMRHLKAVKTVKGVFAKKIKRMLGK</sequence>
<evidence type="ECO:0000313" key="7">
    <source>
        <dbReference type="Proteomes" id="UP000176850"/>
    </source>
</evidence>
<dbReference type="NCBIfam" id="TIGR00001">
    <property type="entry name" value="rpmI_bact"/>
    <property type="match status" value="1"/>
</dbReference>
<keyword evidence="2 4" id="KW-0689">Ribosomal protein</keyword>
<reference evidence="6 7" key="1">
    <citation type="journal article" date="2016" name="Nat. Commun.">
        <title>Thousands of microbial genomes shed light on interconnected biogeochemical processes in an aquifer system.</title>
        <authorList>
            <person name="Anantharaman K."/>
            <person name="Brown C.T."/>
            <person name="Hug L.A."/>
            <person name="Sharon I."/>
            <person name="Castelle C.J."/>
            <person name="Probst A.J."/>
            <person name="Thomas B.C."/>
            <person name="Singh A."/>
            <person name="Wilkins M.J."/>
            <person name="Karaoz U."/>
            <person name="Brodie E.L."/>
            <person name="Williams K.H."/>
            <person name="Hubbard S.S."/>
            <person name="Banfield J.F."/>
        </authorList>
    </citation>
    <scope>NUCLEOTIDE SEQUENCE [LARGE SCALE GENOMIC DNA]</scope>
</reference>
<evidence type="ECO:0000313" key="6">
    <source>
        <dbReference type="EMBL" id="OGK19621.1"/>
    </source>
</evidence>
<dbReference type="PROSITE" id="PS00936">
    <property type="entry name" value="RIBOSOMAL_L35"/>
    <property type="match status" value="1"/>
</dbReference>
<dbReference type="InterPro" id="IPR021137">
    <property type="entry name" value="Ribosomal_bL35-like"/>
</dbReference>
<dbReference type="GO" id="GO:0006412">
    <property type="term" value="P:translation"/>
    <property type="evidence" value="ECO:0007669"/>
    <property type="project" value="UniProtKB-UniRule"/>
</dbReference>
<dbReference type="GO" id="GO:0005840">
    <property type="term" value="C:ribosome"/>
    <property type="evidence" value="ECO:0007669"/>
    <property type="project" value="UniProtKB-KW"/>
</dbReference>
<evidence type="ECO:0000256" key="1">
    <source>
        <dbReference type="ARBA" id="ARBA00006598"/>
    </source>
</evidence>
<evidence type="ECO:0000256" key="4">
    <source>
        <dbReference type="HAMAP-Rule" id="MF_00514"/>
    </source>
</evidence>
<dbReference type="GO" id="GO:1990904">
    <property type="term" value="C:ribonucleoprotein complex"/>
    <property type="evidence" value="ECO:0007669"/>
    <property type="project" value="UniProtKB-KW"/>
</dbReference>
<dbReference type="Gene3D" id="4.10.410.60">
    <property type="match status" value="1"/>
</dbReference>
<dbReference type="HAMAP" id="MF_00514">
    <property type="entry name" value="Ribosomal_bL35"/>
    <property type="match status" value="1"/>
</dbReference>
<keyword evidence="3 4" id="KW-0687">Ribonucleoprotein</keyword>
<comment type="similarity">
    <text evidence="1 4 5">Belongs to the bacterial ribosomal protein bL35 family.</text>
</comment>
<dbReference type="PRINTS" id="PR00064">
    <property type="entry name" value="RIBOSOMALL35"/>
</dbReference>
<dbReference type="Pfam" id="PF01632">
    <property type="entry name" value="Ribosomal_L35p"/>
    <property type="match status" value="1"/>
</dbReference>
<comment type="caution">
    <text evidence="6">The sequence shown here is derived from an EMBL/GenBank/DDBJ whole genome shotgun (WGS) entry which is preliminary data.</text>
</comment>
<organism evidence="6 7">
    <name type="scientific">Candidatus Roizmanbacteria bacterium RIFCSPHIGHO2_01_FULL_39_24</name>
    <dbReference type="NCBI Taxonomy" id="1802032"/>
    <lineage>
        <taxon>Bacteria</taxon>
        <taxon>Candidatus Roizmaniibacteriota</taxon>
    </lineage>
</organism>
<accession>A0A1F7GL33</accession>
<name>A0A1F7GL33_9BACT</name>
<evidence type="ECO:0000256" key="5">
    <source>
        <dbReference type="RuleBase" id="RU000568"/>
    </source>
</evidence>
<dbReference type="InterPro" id="IPR037229">
    <property type="entry name" value="Ribosomal_bL35_sf"/>
</dbReference>
<evidence type="ECO:0000256" key="3">
    <source>
        <dbReference type="ARBA" id="ARBA00023274"/>
    </source>
</evidence>
<proteinExistence type="inferred from homology"/>
<evidence type="ECO:0000256" key="2">
    <source>
        <dbReference type="ARBA" id="ARBA00022980"/>
    </source>
</evidence>